<dbReference type="PROSITE" id="PS00463">
    <property type="entry name" value="ZN2_CY6_FUNGAL_1"/>
    <property type="match status" value="1"/>
</dbReference>
<dbReference type="GO" id="GO:0008270">
    <property type="term" value="F:zinc ion binding"/>
    <property type="evidence" value="ECO:0007669"/>
    <property type="project" value="InterPro"/>
</dbReference>
<proteinExistence type="predicted"/>
<gene>
    <name evidence="4" type="ORF">QBC38DRAFT_270506</name>
</gene>
<dbReference type="GO" id="GO:0000981">
    <property type="term" value="F:DNA-binding transcription factor activity, RNA polymerase II-specific"/>
    <property type="evidence" value="ECO:0007669"/>
    <property type="project" value="InterPro"/>
</dbReference>
<protein>
    <recommendedName>
        <fullName evidence="3">Zn(2)-C6 fungal-type domain-containing protein</fullName>
    </recommendedName>
</protein>
<dbReference type="EMBL" id="MU865373">
    <property type="protein sequence ID" value="KAK4225194.1"/>
    <property type="molecule type" value="Genomic_DNA"/>
</dbReference>
<evidence type="ECO:0000256" key="1">
    <source>
        <dbReference type="ARBA" id="ARBA00023242"/>
    </source>
</evidence>
<feature type="compositionally biased region" description="Polar residues" evidence="2">
    <location>
        <begin position="310"/>
        <end position="332"/>
    </location>
</feature>
<feature type="region of interest" description="Disordered" evidence="2">
    <location>
        <begin position="68"/>
        <end position="91"/>
    </location>
</feature>
<dbReference type="Proteomes" id="UP001301958">
    <property type="component" value="Unassembled WGS sequence"/>
</dbReference>
<evidence type="ECO:0000259" key="3">
    <source>
        <dbReference type="PROSITE" id="PS50048"/>
    </source>
</evidence>
<name>A0AAN7BL00_9PEZI</name>
<feature type="domain" description="Zn(2)-C6 fungal-type" evidence="3">
    <location>
        <begin position="28"/>
        <end position="61"/>
    </location>
</feature>
<dbReference type="Gene3D" id="4.10.240.10">
    <property type="entry name" value="Zn(2)-C6 fungal-type DNA-binding domain"/>
    <property type="match status" value="1"/>
</dbReference>
<dbReference type="Pfam" id="PF00172">
    <property type="entry name" value="Zn_clus"/>
    <property type="match status" value="1"/>
</dbReference>
<evidence type="ECO:0000313" key="4">
    <source>
        <dbReference type="EMBL" id="KAK4225194.1"/>
    </source>
</evidence>
<feature type="region of interest" description="Disordered" evidence="2">
    <location>
        <begin position="292"/>
        <end position="341"/>
    </location>
</feature>
<dbReference type="InterPro" id="IPR001138">
    <property type="entry name" value="Zn2Cys6_DnaBD"/>
</dbReference>
<reference evidence="4" key="1">
    <citation type="journal article" date="2023" name="Mol. Phylogenet. Evol.">
        <title>Genome-scale phylogeny and comparative genomics of the fungal order Sordariales.</title>
        <authorList>
            <person name="Hensen N."/>
            <person name="Bonometti L."/>
            <person name="Westerberg I."/>
            <person name="Brannstrom I.O."/>
            <person name="Guillou S."/>
            <person name="Cros-Aarteil S."/>
            <person name="Calhoun S."/>
            <person name="Haridas S."/>
            <person name="Kuo A."/>
            <person name="Mondo S."/>
            <person name="Pangilinan J."/>
            <person name="Riley R."/>
            <person name="LaButti K."/>
            <person name="Andreopoulos B."/>
            <person name="Lipzen A."/>
            <person name="Chen C."/>
            <person name="Yan M."/>
            <person name="Daum C."/>
            <person name="Ng V."/>
            <person name="Clum A."/>
            <person name="Steindorff A."/>
            <person name="Ohm R.A."/>
            <person name="Martin F."/>
            <person name="Silar P."/>
            <person name="Natvig D.O."/>
            <person name="Lalanne C."/>
            <person name="Gautier V."/>
            <person name="Ament-Velasquez S.L."/>
            <person name="Kruys A."/>
            <person name="Hutchinson M.I."/>
            <person name="Powell A.J."/>
            <person name="Barry K."/>
            <person name="Miller A.N."/>
            <person name="Grigoriev I.V."/>
            <person name="Debuchy R."/>
            <person name="Gladieux P."/>
            <person name="Hiltunen Thoren M."/>
            <person name="Johannesson H."/>
        </authorList>
    </citation>
    <scope>NUCLEOTIDE SEQUENCE</scope>
    <source>
        <strain evidence="4">CBS 990.96</strain>
    </source>
</reference>
<dbReference type="CDD" id="cd00067">
    <property type="entry name" value="GAL4"/>
    <property type="match status" value="1"/>
</dbReference>
<keyword evidence="5" id="KW-1185">Reference proteome</keyword>
<dbReference type="InterPro" id="IPR036864">
    <property type="entry name" value="Zn2-C6_fun-type_DNA-bd_sf"/>
</dbReference>
<dbReference type="AlphaFoldDB" id="A0AAN7BL00"/>
<comment type="caution">
    <text evidence="4">The sequence shown here is derived from an EMBL/GenBank/DDBJ whole genome shotgun (WGS) entry which is preliminary data.</text>
</comment>
<dbReference type="PROSITE" id="PS50048">
    <property type="entry name" value="ZN2_CY6_FUNGAL_2"/>
    <property type="match status" value="1"/>
</dbReference>
<evidence type="ECO:0000256" key="2">
    <source>
        <dbReference type="SAM" id="MobiDB-lite"/>
    </source>
</evidence>
<sequence>MASRIAAISESAATLPEARSHSPWRRSACDRCRSQKLRCTRKKEDDTTTPCTRCLRIRFPCFTSPAKPPGRLAHRRPTASESPLCTDPSRHPAVAGMPGHTMPVTMPTADSIYVSWPYYQQDGRSTATEDSLLSLSWPTDHHTMNPYNFAVDNTAIMFDAAHSFPGHANPLIDPAVSAMSVAPCSVPEYRIPPSGMEQLHFDSSHYDQSQTLNQNCVLDPGVLLSGLQQSLSKQLYNIKASPQSFSVLNSTAQQMTEDKYAFNPLSLILNSTSELLSISQIFMLPDDVAGSPPPPANLSDYDPVPHTNDDGSIQGSQWPSPVSNPMQYQPSHMPTRYSSASSVASSPASTAVDPALLSSHPNSLGPAVLTSTYLLTLVSCYVQLLSIYDAIFARILVEVNTSSLQPVNYTTVGYNHPAQFKSEYAVNYQRARSIAQMVDQKLDTVEQTLGLPREYYVSSTASSGLRSEQGLLAGTEARAVLGILLGSPRAATGSRPGMPVSSGSAGGLVFESVMNGVGPSSHAGGGLGGDVVVSLRGRIHELLTGGQRG</sequence>
<feature type="compositionally biased region" description="Low complexity" evidence="2">
    <location>
        <begin position="1"/>
        <end position="13"/>
    </location>
</feature>
<reference evidence="4" key="2">
    <citation type="submission" date="2023-05" db="EMBL/GenBank/DDBJ databases">
        <authorList>
            <consortium name="Lawrence Berkeley National Laboratory"/>
            <person name="Steindorff A."/>
            <person name="Hensen N."/>
            <person name="Bonometti L."/>
            <person name="Westerberg I."/>
            <person name="Brannstrom I.O."/>
            <person name="Guillou S."/>
            <person name="Cros-Aarteil S."/>
            <person name="Calhoun S."/>
            <person name="Haridas S."/>
            <person name="Kuo A."/>
            <person name="Mondo S."/>
            <person name="Pangilinan J."/>
            <person name="Riley R."/>
            <person name="Labutti K."/>
            <person name="Andreopoulos B."/>
            <person name="Lipzen A."/>
            <person name="Chen C."/>
            <person name="Yanf M."/>
            <person name="Daum C."/>
            <person name="Ng V."/>
            <person name="Clum A."/>
            <person name="Ohm R."/>
            <person name="Martin F."/>
            <person name="Silar P."/>
            <person name="Natvig D."/>
            <person name="Lalanne C."/>
            <person name="Gautier V."/>
            <person name="Ament-Velasquez S.L."/>
            <person name="Kruys A."/>
            <person name="Hutchinson M.I."/>
            <person name="Powell A.J."/>
            <person name="Barry K."/>
            <person name="Miller A.N."/>
            <person name="Grigoriev I.V."/>
            <person name="Debuchy R."/>
            <person name="Gladieux P."/>
            <person name="Thoren M.H."/>
            <person name="Johannesson H."/>
        </authorList>
    </citation>
    <scope>NUCLEOTIDE SEQUENCE</scope>
    <source>
        <strain evidence="4">CBS 990.96</strain>
    </source>
</reference>
<dbReference type="SMART" id="SM00066">
    <property type="entry name" value="GAL4"/>
    <property type="match status" value="1"/>
</dbReference>
<evidence type="ECO:0000313" key="5">
    <source>
        <dbReference type="Proteomes" id="UP001301958"/>
    </source>
</evidence>
<feature type="region of interest" description="Disordered" evidence="2">
    <location>
        <begin position="1"/>
        <end position="20"/>
    </location>
</feature>
<keyword evidence="1" id="KW-0539">Nucleus</keyword>
<accession>A0AAN7BL00</accession>
<organism evidence="4 5">
    <name type="scientific">Podospora fimiseda</name>
    <dbReference type="NCBI Taxonomy" id="252190"/>
    <lineage>
        <taxon>Eukaryota</taxon>
        <taxon>Fungi</taxon>
        <taxon>Dikarya</taxon>
        <taxon>Ascomycota</taxon>
        <taxon>Pezizomycotina</taxon>
        <taxon>Sordariomycetes</taxon>
        <taxon>Sordariomycetidae</taxon>
        <taxon>Sordariales</taxon>
        <taxon>Podosporaceae</taxon>
        <taxon>Podospora</taxon>
    </lineage>
</organism>
<dbReference type="SUPFAM" id="SSF57701">
    <property type="entry name" value="Zn2/Cys6 DNA-binding domain"/>
    <property type="match status" value="1"/>
</dbReference>